<feature type="transmembrane region" description="Helical" evidence="7">
    <location>
        <begin position="461"/>
        <end position="484"/>
    </location>
</feature>
<organism evidence="9 10">
    <name type="scientific">Hortaea werneckii EXF-2000</name>
    <dbReference type="NCBI Taxonomy" id="1157616"/>
    <lineage>
        <taxon>Eukaryota</taxon>
        <taxon>Fungi</taxon>
        <taxon>Dikarya</taxon>
        <taxon>Ascomycota</taxon>
        <taxon>Pezizomycotina</taxon>
        <taxon>Dothideomycetes</taxon>
        <taxon>Dothideomycetidae</taxon>
        <taxon>Mycosphaerellales</taxon>
        <taxon>Teratosphaeriaceae</taxon>
        <taxon>Hortaea</taxon>
    </lineage>
</organism>
<dbReference type="Gene3D" id="1.20.1250.20">
    <property type="entry name" value="MFS general substrate transporter like domains"/>
    <property type="match status" value="2"/>
</dbReference>
<protein>
    <recommendedName>
        <fullName evidence="8">Major facilitator superfamily (MFS) profile domain-containing protein</fullName>
    </recommendedName>
</protein>
<evidence type="ECO:0000256" key="2">
    <source>
        <dbReference type="ARBA" id="ARBA00022448"/>
    </source>
</evidence>
<feature type="transmembrane region" description="Helical" evidence="7">
    <location>
        <begin position="112"/>
        <end position="130"/>
    </location>
</feature>
<evidence type="ECO:0000313" key="10">
    <source>
        <dbReference type="Proteomes" id="UP000194280"/>
    </source>
</evidence>
<evidence type="ECO:0000256" key="7">
    <source>
        <dbReference type="SAM" id="Phobius"/>
    </source>
</evidence>
<evidence type="ECO:0000256" key="6">
    <source>
        <dbReference type="ARBA" id="ARBA00037968"/>
    </source>
</evidence>
<dbReference type="AlphaFoldDB" id="A0A1Z5T983"/>
<evidence type="ECO:0000259" key="8">
    <source>
        <dbReference type="PROSITE" id="PS50850"/>
    </source>
</evidence>
<keyword evidence="5 7" id="KW-0472">Membrane</keyword>
<comment type="similarity">
    <text evidence="6">Belongs to the major facilitator superfamily. Allantoate permease family.</text>
</comment>
<dbReference type="SUPFAM" id="SSF103473">
    <property type="entry name" value="MFS general substrate transporter"/>
    <property type="match status" value="1"/>
</dbReference>
<gene>
    <name evidence="9" type="ORF">BTJ68_06761</name>
</gene>
<feature type="transmembrane region" description="Helical" evidence="7">
    <location>
        <begin position="201"/>
        <end position="223"/>
    </location>
</feature>
<keyword evidence="2" id="KW-0813">Transport</keyword>
<reference evidence="9 10" key="1">
    <citation type="submission" date="2017-01" db="EMBL/GenBank/DDBJ databases">
        <title>The recent genome duplication of the halophilic yeast Hortaea werneckii: insights from long-read sequencing.</title>
        <authorList>
            <person name="Sinha S."/>
            <person name="Flibotte S."/>
            <person name="Neira M."/>
            <person name="Lenassi M."/>
            <person name="Gostincar C."/>
            <person name="Stajich J.E."/>
            <person name="Nislow C.E."/>
        </authorList>
    </citation>
    <scope>NUCLEOTIDE SEQUENCE [LARGE SCALE GENOMIC DNA]</scope>
    <source>
        <strain evidence="9 10">EXF-2000</strain>
    </source>
</reference>
<comment type="caution">
    <text evidence="9">The sequence shown here is derived from an EMBL/GenBank/DDBJ whole genome shotgun (WGS) entry which is preliminary data.</text>
</comment>
<feature type="transmembrane region" description="Helical" evidence="7">
    <location>
        <begin position="235"/>
        <end position="255"/>
    </location>
</feature>
<feature type="transmembrane region" description="Helical" evidence="7">
    <location>
        <begin position="369"/>
        <end position="388"/>
    </location>
</feature>
<feature type="transmembrane region" description="Helical" evidence="7">
    <location>
        <begin position="429"/>
        <end position="449"/>
    </location>
</feature>
<dbReference type="VEuPathDB" id="FungiDB:BTJ68_06761"/>
<feature type="transmembrane region" description="Helical" evidence="7">
    <location>
        <begin position="340"/>
        <end position="362"/>
    </location>
</feature>
<dbReference type="PROSITE" id="PS50850">
    <property type="entry name" value="MFS"/>
    <property type="match status" value="1"/>
</dbReference>
<dbReference type="PANTHER" id="PTHR43791">
    <property type="entry name" value="PERMEASE-RELATED"/>
    <property type="match status" value="1"/>
</dbReference>
<proteinExistence type="inferred from homology"/>
<dbReference type="InterPro" id="IPR036259">
    <property type="entry name" value="MFS_trans_sf"/>
</dbReference>
<dbReference type="Pfam" id="PF07690">
    <property type="entry name" value="MFS_1"/>
    <property type="match status" value="1"/>
</dbReference>
<dbReference type="InParanoid" id="A0A1Z5T983"/>
<evidence type="ECO:0000256" key="1">
    <source>
        <dbReference type="ARBA" id="ARBA00004141"/>
    </source>
</evidence>
<accession>A0A1Z5T983</accession>
<feature type="domain" description="Major facilitator superfamily (MFS) profile" evidence="8">
    <location>
        <begin position="75"/>
        <end position="488"/>
    </location>
</feature>
<feature type="transmembrane region" description="Helical" evidence="7">
    <location>
        <begin position="297"/>
        <end position="320"/>
    </location>
</feature>
<dbReference type="EMBL" id="MUNK01000091">
    <property type="protein sequence ID" value="OTA32560.1"/>
    <property type="molecule type" value="Genomic_DNA"/>
</dbReference>
<evidence type="ECO:0000256" key="4">
    <source>
        <dbReference type="ARBA" id="ARBA00022989"/>
    </source>
</evidence>
<dbReference type="GO" id="GO:0016020">
    <property type="term" value="C:membrane"/>
    <property type="evidence" value="ECO:0007669"/>
    <property type="project" value="UniProtKB-SubCell"/>
</dbReference>
<feature type="transmembrane region" description="Helical" evidence="7">
    <location>
        <begin position="71"/>
        <end position="88"/>
    </location>
</feature>
<feature type="transmembrane region" description="Helical" evidence="7">
    <location>
        <begin position="394"/>
        <end position="417"/>
    </location>
</feature>
<keyword evidence="10" id="KW-1185">Reference proteome</keyword>
<dbReference type="PANTHER" id="PTHR43791:SF97">
    <property type="entry name" value="ALLANTOATE TRANSPORTER, PUTATIVE (AFU_ORTHOLOGUE AFUA_1G14700)-RELATED"/>
    <property type="match status" value="1"/>
</dbReference>
<evidence type="ECO:0000256" key="3">
    <source>
        <dbReference type="ARBA" id="ARBA00022692"/>
    </source>
</evidence>
<dbReference type="InterPro" id="IPR020846">
    <property type="entry name" value="MFS_dom"/>
</dbReference>
<dbReference type="OrthoDB" id="6730379at2759"/>
<keyword evidence="3 7" id="KW-0812">Transmembrane</keyword>
<dbReference type="STRING" id="1157616.A0A1Z5T983"/>
<sequence>MPDHKSGSRDYATDDKVVVDAANDAAQEDFAKGTNETDGGLRDVNAHLFLEIRNYAPEELHAERLTVRRKLDWIIMPMICITYCLQFLDKLSLNYASAYSLIPDLGLEGHRYSWVAAIFNFGYLFWAIPANLMIQRLPIGKYTGTMVFLWSVILCCHAATENYAGILVLRFILGMFEANISPCIMNIVSTFYARPEQPLRMCIFLGFNGVSTMVGALLGYGLGHVDSAAIPSWKLIFLVIGLMNFVWSFVILIFMPDSANNARFLNHKQKVIAIDRVSANMVGVKTKQYKPSQMKEALLDVKVWALTLIALAVGVVNGGYSNFQTSLIKGYGFSGIMATLLQLPAGAIEFVTVPVCGLFATYVKDVRCLTMMVACLAPLGGLLGIRLTSLDHRWSLVGCSWLLGILGVPIILTWNILQSDIGGHTKRTITNGLWFTFYAAGNIVGSNIFDNREAPRYFSALTGLIVCYCGVIALTGFLWLYMWVENKRRDAMLGGEETVRDAEEQAILEGFKDKTDKESKGFRYSL</sequence>
<dbReference type="GO" id="GO:0022857">
    <property type="term" value="F:transmembrane transporter activity"/>
    <property type="evidence" value="ECO:0007669"/>
    <property type="project" value="InterPro"/>
</dbReference>
<feature type="transmembrane region" description="Helical" evidence="7">
    <location>
        <begin position="142"/>
        <end position="160"/>
    </location>
</feature>
<dbReference type="Proteomes" id="UP000194280">
    <property type="component" value="Unassembled WGS sequence"/>
</dbReference>
<keyword evidence="4 7" id="KW-1133">Transmembrane helix</keyword>
<evidence type="ECO:0000256" key="5">
    <source>
        <dbReference type="ARBA" id="ARBA00023136"/>
    </source>
</evidence>
<dbReference type="FunFam" id="1.20.1250.20:FF:000064">
    <property type="entry name" value="MFS allantoate transporter"/>
    <property type="match status" value="1"/>
</dbReference>
<name>A0A1Z5T983_HORWE</name>
<evidence type="ECO:0000313" key="9">
    <source>
        <dbReference type="EMBL" id="OTA32560.1"/>
    </source>
</evidence>
<comment type="subcellular location">
    <subcellularLocation>
        <location evidence="1">Membrane</location>
        <topology evidence="1">Multi-pass membrane protein</topology>
    </subcellularLocation>
</comment>
<dbReference type="InterPro" id="IPR011701">
    <property type="entry name" value="MFS"/>
</dbReference>